<keyword evidence="1" id="KW-1133">Transmembrane helix</keyword>
<evidence type="ECO:0000313" key="3">
    <source>
        <dbReference type="Proteomes" id="UP000197208"/>
    </source>
</evidence>
<reference evidence="2 3" key="1">
    <citation type="submission" date="2017-05" db="EMBL/GenBank/DDBJ databases">
        <title>De novo genome assembly of Deniococcus indicus strain DR1.</title>
        <authorList>
            <person name="Chauhan D."/>
            <person name="Yennamalli R.M."/>
            <person name="Priyadarshini R."/>
        </authorList>
    </citation>
    <scope>NUCLEOTIDE SEQUENCE [LARGE SCALE GENOMIC DNA]</scope>
    <source>
        <strain evidence="2 3">DR1</strain>
    </source>
</reference>
<keyword evidence="1" id="KW-0812">Transmembrane</keyword>
<organism evidence="2 3">
    <name type="scientific">Deinococcus indicus</name>
    <dbReference type="NCBI Taxonomy" id="223556"/>
    <lineage>
        <taxon>Bacteria</taxon>
        <taxon>Thermotogati</taxon>
        <taxon>Deinococcota</taxon>
        <taxon>Deinococci</taxon>
        <taxon>Deinococcales</taxon>
        <taxon>Deinococcaceae</taxon>
        <taxon>Deinococcus</taxon>
    </lineage>
</organism>
<evidence type="ECO:0000256" key="1">
    <source>
        <dbReference type="SAM" id="Phobius"/>
    </source>
</evidence>
<dbReference type="Proteomes" id="UP000197208">
    <property type="component" value="Unassembled WGS sequence"/>
</dbReference>
<comment type="caution">
    <text evidence="2">The sequence shown here is derived from an EMBL/GenBank/DDBJ whole genome shotgun (WGS) entry which is preliminary data.</text>
</comment>
<feature type="transmembrane region" description="Helical" evidence="1">
    <location>
        <begin position="60"/>
        <end position="80"/>
    </location>
</feature>
<name>A0A246BPT7_9DEIO</name>
<dbReference type="AlphaFoldDB" id="A0A246BPT7"/>
<evidence type="ECO:0000313" key="2">
    <source>
        <dbReference type="EMBL" id="OWL97688.1"/>
    </source>
</evidence>
<keyword evidence="1" id="KW-0472">Membrane</keyword>
<dbReference type="RefSeq" id="WP_229843993.1">
    <property type="nucleotide sequence ID" value="NZ_BNAM01000002.1"/>
</dbReference>
<keyword evidence="3" id="KW-1185">Reference proteome</keyword>
<sequence>MRVLGWLLCALLFGLTLALALLSLGTFASLAGTGPLWLRSLGGLEGALAEQLGLEGLGGVGQALSLMVLTSLCAALAAFVKPRA</sequence>
<gene>
    <name evidence="2" type="ORF">CBQ26_05355</name>
</gene>
<proteinExistence type="predicted"/>
<accession>A0A246BPT7</accession>
<dbReference type="EMBL" id="NHMK01000009">
    <property type="protein sequence ID" value="OWL97688.1"/>
    <property type="molecule type" value="Genomic_DNA"/>
</dbReference>
<protein>
    <submittedName>
        <fullName evidence="2">Uncharacterized protein</fullName>
    </submittedName>
</protein>